<dbReference type="OrthoDB" id="1100338at2"/>
<keyword evidence="6" id="KW-1185">Reference proteome</keyword>
<protein>
    <submittedName>
        <fullName evidence="5">S8 family peptidase</fullName>
    </submittedName>
</protein>
<gene>
    <name evidence="5" type="ORF">FA047_19920</name>
</gene>
<dbReference type="EMBL" id="SWBQ01000008">
    <property type="protein sequence ID" value="TKC02934.1"/>
    <property type="molecule type" value="Genomic_DNA"/>
</dbReference>
<dbReference type="GO" id="GO:0006508">
    <property type="term" value="P:proteolysis"/>
    <property type="evidence" value="ECO:0007669"/>
    <property type="project" value="UniProtKB-KW"/>
</dbReference>
<accession>A0A4U1CF65</accession>
<dbReference type="RefSeq" id="WP_136837853.1">
    <property type="nucleotide sequence ID" value="NZ_SWBQ01000008.1"/>
</dbReference>
<proteinExistence type="predicted"/>
<evidence type="ECO:0000256" key="2">
    <source>
        <dbReference type="ARBA" id="ARBA00022801"/>
    </source>
</evidence>
<dbReference type="SUPFAM" id="SSF52743">
    <property type="entry name" value="Subtilisin-like"/>
    <property type="match status" value="1"/>
</dbReference>
<sequence length="836" mass="94347">MAKFPHLPLKTILDGNYKFKGFNGGGKSQRSIDNLNNRKAHGETLKLMAEGIKQFNGDVIAWRKEQGLPDLPDEHVIPLLLHVDPKVFNIETLKGFGIEVIAEEDSGLIMGASVDQFKSLKEKISKFLKDKNQGTALLWQIEQGQQWRPEYILSEDLYWKWLDGFGDDEQFTVDISISCHVKKSEYPVQGKKTSNESFERSILNWYENTLVSDAELDQLMMERQEQAQTFIELGGGNLVGGFVEYRDSFGLRAELSGKALRDIVLNYPYVFEIAEHCEIENQTLTHEDFGEIECTILPPSGDSPNLCIIDSGIQQDHLLLEPAILSDRSMNFVPNETSVADHVSNGGHGTKVAGAVLYGAVIPRTGTVQAPFFLTNMRVLDANKAMSSLLFEPELMHNIVDHNPDISIFNLSINSHMPCRVRHMSQWASAIDMISHEDKKMFVVSTGNIYDMGTHINRPGIKEHLAAGRQYPNYLLEPSSRIADPAQSIFAITVGSVCLDEFEDLDRVSFGKKDYPSSFSRSGMGMWGAIKPEVVEYGGDWIREKAGTNLSMLPVTSPELVKTGLHGVGRGDIGTSFSTPKVTHILGQLQKLFPTESVLFYKALLIQSARLPEIVWHDQQARHLRHMGYGIPSLDRAIDNTPYRITFTETGKIAPKKAKIFSVKVPDEMRKQGEAYDILIEVSLCYTAEPRRTRKNLRSYLSAWLSWDSSKLGQSTNAFHADVLKEMDENFWDQDTEEPEDPHSIKWTIWSNSKWGKIKDIRRQASANQKDWVVLKSFNLPAELSFAVIGHKGWENDLNKEIPYAFVVSFEILNSEIEIYDIMQQVNVEIPVQAEV</sequence>
<dbReference type="CDD" id="cd04847">
    <property type="entry name" value="Peptidases_S8_Subtilisin_like_2"/>
    <property type="match status" value="1"/>
</dbReference>
<evidence type="ECO:0000256" key="1">
    <source>
        <dbReference type="ARBA" id="ARBA00022670"/>
    </source>
</evidence>
<dbReference type="InterPro" id="IPR015500">
    <property type="entry name" value="Peptidase_S8_subtilisin-rel"/>
</dbReference>
<dbReference type="InterPro" id="IPR000209">
    <property type="entry name" value="Peptidase_S8/S53_dom"/>
</dbReference>
<dbReference type="Proteomes" id="UP000307244">
    <property type="component" value="Unassembled WGS sequence"/>
</dbReference>
<dbReference type="InterPro" id="IPR034074">
    <property type="entry name" value="Y4bN_pept_dom"/>
</dbReference>
<dbReference type="Gene3D" id="3.40.50.200">
    <property type="entry name" value="Peptidase S8/S53 domain"/>
    <property type="match status" value="1"/>
</dbReference>
<feature type="domain" description="Peptidase S8/S53" evidence="4">
    <location>
        <begin position="304"/>
        <end position="630"/>
    </location>
</feature>
<evidence type="ECO:0000256" key="3">
    <source>
        <dbReference type="ARBA" id="ARBA00022825"/>
    </source>
</evidence>
<evidence type="ECO:0000313" key="6">
    <source>
        <dbReference type="Proteomes" id="UP000307244"/>
    </source>
</evidence>
<evidence type="ECO:0000313" key="5">
    <source>
        <dbReference type="EMBL" id="TKC02934.1"/>
    </source>
</evidence>
<comment type="caution">
    <text evidence="5">The sequence shown here is derived from an EMBL/GenBank/DDBJ whole genome shotgun (WGS) entry which is preliminary data.</text>
</comment>
<keyword evidence="2" id="KW-0378">Hydrolase</keyword>
<dbReference type="PRINTS" id="PR00723">
    <property type="entry name" value="SUBTILISIN"/>
</dbReference>
<keyword evidence="1" id="KW-0645">Protease</keyword>
<dbReference type="AlphaFoldDB" id="A0A4U1CF65"/>
<reference evidence="5 6" key="1">
    <citation type="submission" date="2019-04" db="EMBL/GenBank/DDBJ databases">
        <title>Pedobacter sp. RP-3-15 sp. nov., isolated from Arctic soil.</title>
        <authorList>
            <person name="Dahal R.H."/>
            <person name="Kim D.-U."/>
        </authorList>
    </citation>
    <scope>NUCLEOTIDE SEQUENCE [LARGE SCALE GENOMIC DNA]</scope>
    <source>
        <strain evidence="5 6">RP-3-15</strain>
    </source>
</reference>
<organism evidence="5 6">
    <name type="scientific">Pedobacter frigoris</name>
    <dbReference type="NCBI Taxonomy" id="2571272"/>
    <lineage>
        <taxon>Bacteria</taxon>
        <taxon>Pseudomonadati</taxon>
        <taxon>Bacteroidota</taxon>
        <taxon>Sphingobacteriia</taxon>
        <taxon>Sphingobacteriales</taxon>
        <taxon>Sphingobacteriaceae</taxon>
        <taxon>Pedobacter</taxon>
    </lineage>
</organism>
<dbReference type="InterPro" id="IPR036852">
    <property type="entry name" value="Peptidase_S8/S53_dom_sf"/>
</dbReference>
<name>A0A4U1CF65_9SPHI</name>
<dbReference type="Pfam" id="PF00082">
    <property type="entry name" value="Peptidase_S8"/>
    <property type="match status" value="1"/>
</dbReference>
<keyword evidence="3" id="KW-0720">Serine protease</keyword>
<evidence type="ECO:0000259" key="4">
    <source>
        <dbReference type="Pfam" id="PF00082"/>
    </source>
</evidence>
<dbReference type="GO" id="GO:0004252">
    <property type="term" value="F:serine-type endopeptidase activity"/>
    <property type="evidence" value="ECO:0007669"/>
    <property type="project" value="InterPro"/>
</dbReference>